<dbReference type="InterPro" id="IPR055315">
    <property type="entry name" value="Cramped-like"/>
</dbReference>
<dbReference type="AlphaFoldDB" id="A0A9K3INW6"/>
<proteinExistence type="predicted"/>
<name>A0A9K3INW6_HELAN</name>
<evidence type="ECO:0000313" key="1">
    <source>
        <dbReference type="EMBL" id="KAF5800237.1"/>
    </source>
</evidence>
<accession>A0A9K3INW6</accession>
<sequence length="55" mass="6497">MLLPYDTHLRQSPMSRRWTSKDSSISAGDVYMAVQSPAIFRLRYLCCFLMWTFDC</sequence>
<dbReference type="EMBL" id="MNCJ02000322">
    <property type="protein sequence ID" value="KAF5800237.1"/>
    <property type="molecule type" value="Genomic_DNA"/>
</dbReference>
<reference evidence="1" key="1">
    <citation type="journal article" date="2017" name="Nature">
        <title>The sunflower genome provides insights into oil metabolism, flowering and Asterid evolution.</title>
        <authorList>
            <person name="Badouin H."/>
            <person name="Gouzy J."/>
            <person name="Grassa C.J."/>
            <person name="Murat F."/>
            <person name="Staton S.E."/>
            <person name="Cottret L."/>
            <person name="Lelandais-Briere C."/>
            <person name="Owens G.L."/>
            <person name="Carrere S."/>
            <person name="Mayjonade B."/>
            <person name="Legrand L."/>
            <person name="Gill N."/>
            <person name="Kane N.C."/>
            <person name="Bowers J.E."/>
            <person name="Hubner S."/>
            <person name="Bellec A."/>
            <person name="Berard A."/>
            <person name="Berges H."/>
            <person name="Blanchet N."/>
            <person name="Boniface M.C."/>
            <person name="Brunel D."/>
            <person name="Catrice O."/>
            <person name="Chaidir N."/>
            <person name="Claudel C."/>
            <person name="Donnadieu C."/>
            <person name="Faraut T."/>
            <person name="Fievet G."/>
            <person name="Helmstetter N."/>
            <person name="King M."/>
            <person name="Knapp S.J."/>
            <person name="Lai Z."/>
            <person name="Le Paslier M.C."/>
            <person name="Lippi Y."/>
            <person name="Lorenzon L."/>
            <person name="Mandel J.R."/>
            <person name="Marage G."/>
            <person name="Marchand G."/>
            <person name="Marquand E."/>
            <person name="Bret-Mestries E."/>
            <person name="Morien E."/>
            <person name="Nambeesan S."/>
            <person name="Nguyen T."/>
            <person name="Pegot-Espagnet P."/>
            <person name="Pouilly N."/>
            <person name="Raftis F."/>
            <person name="Sallet E."/>
            <person name="Schiex T."/>
            <person name="Thomas J."/>
            <person name="Vandecasteele C."/>
            <person name="Vares D."/>
            <person name="Vear F."/>
            <person name="Vautrin S."/>
            <person name="Crespi M."/>
            <person name="Mangin B."/>
            <person name="Burke J.M."/>
            <person name="Salse J."/>
            <person name="Munos S."/>
            <person name="Vincourt P."/>
            <person name="Rieseberg L.H."/>
            <person name="Langlade N.B."/>
        </authorList>
    </citation>
    <scope>NUCLEOTIDE SEQUENCE</scope>
    <source>
        <tissue evidence="1">Leaves</tissue>
    </source>
</reference>
<dbReference type="GO" id="GO:0003682">
    <property type="term" value="F:chromatin binding"/>
    <property type="evidence" value="ECO:0007669"/>
    <property type="project" value="InterPro"/>
</dbReference>
<dbReference type="PANTHER" id="PTHR21677:SF4">
    <property type="entry name" value="TSL-KINASE INTERACTING-LIKE PROTEIN"/>
    <property type="match status" value="1"/>
</dbReference>
<dbReference type="Proteomes" id="UP000215914">
    <property type="component" value="Unassembled WGS sequence"/>
</dbReference>
<dbReference type="Gramene" id="mRNA:HanXRQr2_Chr07g0313711">
    <property type="protein sequence ID" value="mRNA:HanXRQr2_Chr07g0313711"/>
    <property type="gene ID" value="HanXRQr2_Chr07g0313711"/>
</dbReference>
<organism evidence="1 2">
    <name type="scientific">Helianthus annuus</name>
    <name type="common">Common sunflower</name>
    <dbReference type="NCBI Taxonomy" id="4232"/>
    <lineage>
        <taxon>Eukaryota</taxon>
        <taxon>Viridiplantae</taxon>
        <taxon>Streptophyta</taxon>
        <taxon>Embryophyta</taxon>
        <taxon>Tracheophyta</taxon>
        <taxon>Spermatophyta</taxon>
        <taxon>Magnoliopsida</taxon>
        <taxon>eudicotyledons</taxon>
        <taxon>Gunneridae</taxon>
        <taxon>Pentapetalae</taxon>
        <taxon>asterids</taxon>
        <taxon>campanulids</taxon>
        <taxon>Asterales</taxon>
        <taxon>Asteraceae</taxon>
        <taxon>Asteroideae</taxon>
        <taxon>Heliantheae alliance</taxon>
        <taxon>Heliantheae</taxon>
        <taxon>Helianthus</taxon>
    </lineage>
</organism>
<comment type="caution">
    <text evidence="1">The sequence shown here is derived from an EMBL/GenBank/DDBJ whole genome shotgun (WGS) entry which is preliminary data.</text>
</comment>
<dbReference type="PANTHER" id="PTHR21677">
    <property type="entry name" value="CRAMPED PROTEIN"/>
    <property type="match status" value="1"/>
</dbReference>
<evidence type="ECO:0000313" key="2">
    <source>
        <dbReference type="Proteomes" id="UP000215914"/>
    </source>
</evidence>
<protein>
    <submittedName>
        <fullName evidence="1">Uncharacterized protein</fullName>
    </submittedName>
</protein>
<gene>
    <name evidence="1" type="ORF">HanXRQr2_Chr07g0313711</name>
</gene>
<reference evidence="1" key="2">
    <citation type="submission" date="2020-06" db="EMBL/GenBank/DDBJ databases">
        <title>Helianthus annuus Genome sequencing and assembly Release 2.</title>
        <authorList>
            <person name="Gouzy J."/>
            <person name="Langlade N."/>
            <person name="Munos S."/>
        </authorList>
    </citation>
    <scope>NUCLEOTIDE SEQUENCE</scope>
    <source>
        <tissue evidence="1">Leaves</tissue>
    </source>
</reference>
<keyword evidence="2" id="KW-1185">Reference proteome</keyword>